<keyword evidence="2" id="KW-1185">Reference proteome</keyword>
<evidence type="ECO:0000313" key="2">
    <source>
        <dbReference type="Proteomes" id="UP001321473"/>
    </source>
</evidence>
<dbReference type="Proteomes" id="UP001321473">
    <property type="component" value="Unassembled WGS sequence"/>
</dbReference>
<accession>A0AAQ4EVU6</accession>
<comment type="caution">
    <text evidence="1">The sequence shown here is derived from an EMBL/GenBank/DDBJ whole genome shotgun (WGS) entry which is preliminary data.</text>
</comment>
<evidence type="ECO:0000313" key="1">
    <source>
        <dbReference type="EMBL" id="KAK8778715.1"/>
    </source>
</evidence>
<protein>
    <submittedName>
        <fullName evidence="1">Uncharacterized protein</fullName>
    </submittedName>
</protein>
<proteinExistence type="predicted"/>
<reference evidence="1 2" key="1">
    <citation type="journal article" date="2023" name="Arcadia Sci">
        <title>De novo assembly of a long-read Amblyomma americanum tick genome.</title>
        <authorList>
            <person name="Chou S."/>
            <person name="Poskanzer K.E."/>
            <person name="Rollins M."/>
            <person name="Thuy-Boun P.S."/>
        </authorList>
    </citation>
    <scope>NUCLEOTIDE SEQUENCE [LARGE SCALE GENOMIC DNA]</scope>
    <source>
        <strain evidence="1">F_SG_1</strain>
        <tissue evidence="1">Salivary glands</tissue>
    </source>
</reference>
<dbReference type="EMBL" id="JARKHS020010458">
    <property type="protein sequence ID" value="KAK8778715.1"/>
    <property type="molecule type" value="Genomic_DNA"/>
</dbReference>
<gene>
    <name evidence="1" type="ORF">V5799_019945</name>
</gene>
<organism evidence="1 2">
    <name type="scientific">Amblyomma americanum</name>
    <name type="common">Lone star tick</name>
    <dbReference type="NCBI Taxonomy" id="6943"/>
    <lineage>
        <taxon>Eukaryota</taxon>
        <taxon>Metazoa</taxon>
        <taxon>Ecdysozoa</taxon>
        <taxon>Arthropoda</taxon>
        <taxon>Chelicerata</taxon>
        <taxon>Arachnida</taxon>
        <taxon>Acari</taxon>
        <taxon>Parasitiformes</taxon>
        <taxon>Ixodida</taxon>
        <taxon>Ixodoidea</taxon>
        <taxon>Ixodidae</taxon>
        <taxon>Amblyomminae</taxon>
        <taxon>Amblyomma</taxon>
    </lineage>
</organism>
<sequence>MNQIRAKSTEPPREIALKTMLSFLTPALNIHLHRELMTAERPAWKYLTAHFLHMRRASFMWRFAIRISRQDKSRDIHAWRRLWFASVFVRKDI</sequence>
<name>A0AAQ4EVU6_AMBAM</name>
<dbReference type="AlphaFoldDB" id="A0AAQ4EVU6"/>